<sequence>MRLNSVSLEERIDSVRDKLGDKIAVSDVSMVVGEVMGSLEGDFDLQEVHFQDELRELLAYIEQAKADLTQIQPKHLSETKIPEASNQLDQVVIATEEAATKIMDSAEEISELSSTVEGELAERLETISTNIFEASSFQDITGQRVTKVVNTLKYLEDKLSTLAHAIGDTDSHIRMGESAETEVSPDSEDNLLHGPQCQVTGNDQDDIDALLASFD</sequence>
<name>A0A2G4YM31_9PROT</name>
<dbReference type="InterPro" id="IPR007439">
    <property type="entry name" value="Chemotax_Pase_CheZ"/>
</dbReference>
<dbReference type="Pfam" id="PF04344">
    <property type="entry name" value="CheZ"/>
    <property type="match status" value="1"/>
</dbReference>
<evidence type="ECO:0000313" key="2">
    <source>
        <dbReference type="Proteomes" id="UP000229730"/>
    </source>
</evidence>
<organism evidence="1 2">
    <name type="scientific">Paremcibacter congregatus</name>
    <dbReference type="NCBI Taxonomy" id="2043170"/>
    <lineage>
        <taxon>Bacteria</taxon>
        <taxon>Pseudomonadati</taxon>
        <taxon>Pseudomonadota</taxon>
        <taxon>Alphaproteobacteria</taxon>
        <taxon>Emcibacterales</taxon>
        <taxon>Emcibacteraceae</taxon>
        <taxon>Paremcibacter</taxon>
    </lineage>
</organism>
<comment type="caution">
    <text evidence="1">The sequence shown here is derived from an EMBL/GenBank/DDBJ whole genome shotgun (WGS) entry which is preliminary data.</text>
</comment>
<dbReference type="FunCoup" id="A0A2G4YM31">
    <property type="interactions" value="45"/>
</dbReference>
<keyword evidence="2" id="KW-1185">Reference proteome</keyword>
<evidence type="ECO:0000313" key="1">
    <source>
        <dbReference type="EMBL" id="PHZ83347.1"/>
    </source>
</evidence>
<dbReference type="Gene3D" id="1.10.287.500">
    <property type="entry name" value="Helix hairpin bin"/>
    <property type="match status" value="1"/>
</dbReference>
<dbReference type="GO" id="GO:0009288">
    <property type="term" value="C:bacterial-type flagellum"/>
    <property type="evidence" value="ECO:0007669"/>
    <property type="project" value="InterPro"/>
</dbReference>
<dbReference type="EMBL" id="PDEM01000033">
    <property type="protein sequence ID" value="PHZ83347.1"/>
    <property type="molecule type" value="Genomic_DNA"/>
</dbReference>
<reference evidence="1 2" key="1">
    <citation type="submission" date="2017-10" db="EMBL/GenBank/DDBJ databases">
        <title>Frigbacter circumglobatus gen. nov. sp. nov., isolated from sediment cultured in situ.</title>
        <authorList>
            <person name="Zhao Z."/>
        </authorList>
    </citation>
    <scope>NUCLEOTIDE SEQUENCE [LARGE SCALE GENOMIC DNA]</scope>
    <source>
        <strain evidence="1 2">ZYL</strain>
    </source>
</reference>
<dbReference type="Proteomes" id="UP000229730">
    <property type="component" value="Unassembled WGS sequence"/>
</dbReference>
<gene>
    <name evidence="1" type="ORF">CRD36_17425</name>
</gene>
<dbReference type="GO" id="GO:0003824">
    <property type="term" value="F:catalytic activity"/>
    <property type="evidence" value="ECO:0007669"/>
    <property type="project" value="InterPro"/>
</dbReference>
<proteinExistence type="predicted"/>
<dbReference type="OrthoDB" id="7269965at2"/>
<dbReference type="RefSeq" id="WP_099475240.1">
    <property type="nucleotide sequence ID" value="NZ_CP041025.1"/>
</dbReference>
<protein>
    <submittedName>
        <fullName evidence="1">Chemotaxis protein CheZ</fullName>
    </submittedName>
</protein>
<dbReference type="GO" id="GO:0050920">
    <property type="term" value="P:regulation of chemotaxis"/>
    <property type="evidence" value="ECO:0007669"/>
    <property type="project" value="InterPro"/>
</dbReference>
<dbReference type="SUPFAM" id="SSF75708">
    <property type="entry name" value="Chemotaxis phosphatase CheZ"/>
    <property type="match status" value="1"/>
</dbReference>
<dbReference type="AlphaFoldDB" id="A0A2G4YM31"/>
<accession>A0A2G4YM31</accession>
<dbReference type="InParanoid" id="A0A2G4YM31"/>